<accession>A0A7R9QQD5</accession>
<dbReference type="OrthoDB" id="10618635at2759"/>
<dbReference type="EMBL" id="OC922792">
    <property type="protein sequence ID" value="CAD7654431.1"/>
    <property type="molecule type" value="Genomic_DNA"/>
</dbReference>
<feature type="compositionally biased region" description="Polar residues" evidence="1">
    <location>
        <begin position="331"/>
        <end position="349"/>
    </location>
</feature>
<dbReference type="Proteomes" id="UP000728032">
    <property type="component" value="Unassembled WGS sequence"/>
</dbReference>
<feature type="compositionally biased region" description="Polar residues" evidence="1">
    <location>
        <begin position="124"/>
        <end position="134"/>
    </location>
</feature>
<feature type="non-terminal residue" evidence="2">
    <location>
        <position position="1"/>
    </location>
</feature>
<evidence type="ECO:0000313" key="3">
    <source>
        <dbReference type="Proteomes" id="UP000728032"/>
    </source>
</evidence>
<organism evidence="2">
    <name type="scientific">Oppiella nova</name>
    <dbReference type="NCBI Taxonomy" id="334625"/>
    <lineage>
        <taxon>Eukaryota</taxon>
        <taxon>Metazoa</taxon>
        <taxon>Ecdysozoa</taxon>
        <taxon>Arthropoda</taxon>
        <taxon>Chelicerata</taxon>
        <taxon>Arachnida</taxon>
        <taxon>Acari</taxon>
        <taxon>Acariformes</taxon>
        <taxon>Sarcoptiformes</taxon>
        <taxon>Oribatida</taxon>
        <taxon>Brachypylina</taxon>
        <taxon>Oppioidea</taxon>
        <taxon>Oppiidae</taxon>
        <taxon>Oppiella</taxon>
    </lineage>
</organism>
<feature type="compositionally biased region" description="Basic and acidic residues" evidence="1">
    <location>
        <begin position="112"/>
        <end position="123"/>
    </location>
</feature>
<keyword evidence="3" id="KW-1185">Reference proteome</keyword>
<feature type="region of interest" description="Disordered" evidence="1">
    <location>
        <begin position="110"/>
        <end position="135"/>
    </location>
</feature>
<sequence length="365" mass="41414">MSAPMKSHYFCVFCDTIAMSSEEMGDHSMQHLMAIEGQAVEDRAATDTELGFVDRLLAYQRRLNECLPHELPPEDTTRTLMIGCPVCDAMIRCHDLRIDERFRHSIHATEATAHHQSDNDSNQRSESTSGSPKYTISHLRGESLAAQREHIYHHLNYFPFVCNYSTATTADDNPIATDCHQKLFAYEACKEHLRVRHCLPVTAKDEYEVVSEHMHFHELRPLEELIRDHLNCKPMPALSAYVCDTTIDVDEDEYGSDMPAPPPISSFDELSDTSGSAGDDENEATVGHEFKGHRKRRQTLHPSKYYDNNNGHHFDDSLSGFSDSLKKERSSQTLTTNSSADDVQSVNNRSADDLSVDLTHKRHYK</sequence>
<evidence type="ECO:0000313" key="2">
    <source>
        <dbReference type="EMBL" id="CAD7654431.1"/>
    </source>
</evidence>
<reference evidence="2" key="1">
    <citation type="submission" date="2020-11" db="EMBL/GenBank/DDBJ databases">
        <authorList>
            <person name="Tran Van P."/>
        </authorList>
    </citation>
    <scope>NUCLEOTIDE SEQUENCE</scope>
</reference>
<name>A0A7R9QQD5_9ACAR</name>
<protein>
    <submittedName>
        <fullName evidence="2">Uncharacterized protein</fullName>
    </submittedName>
</protein>
<dbReference type="EMBL" id="CAJPVJ010007967">
    <property type="protein sequence ID" value="CAG2171618.1"/>
    <property type="molecule type" value="Genomic_DNA"/>
</dbReference>
<gene>
    <name evidence="2" type="ORF">ONB1V03_LOCUS11078</name>
</gene>
<dbReference type="AlphaFoldDB" id="A0A7R9QQD5"/>
<evidence type="ECO:0000256" key="1">
    <source>
        <dbReference type="SAM" id="MobiDB-lite"/>
    </source>
</evidence>
<proteinExistence type="predicted"/>
<feature type="region of interest" description="Disordered" evidence="1">
    <location>
        <begin position="252"/>
        <end position="365"/>
    </location>
</feature>